<name>A0A0N4XUY7_NIPBR</name>
<dbReference type="STRING" id="27835.A0A0N4XUY7"/>
<dbReference type="PANTHER" id="PTHR24072">
    <property type="entry name" value="RHO FAMILY GTPASE"/>
    <property type="match status" value="1"/>
</dbReference>
<dbReference type="GO" id="GO:0007264">
    <property type="term" value="P:small GTPase-mediated signal transduction"/>
    <property type="evidence" value="ECO:0007669"/>
    <property type="project" value="InterPro"/>
</dbReference>
<dbReference type="EMBL" id="UYSL01019810">
    <property type="protein sequence ID" value="VDL70153.1"/>
    <property type="molecule type" value="Genomic_DNA"/>
</dbReference>
<sequence length="263" mass="28888">MEMANALHVDAVRCVVIGDSATDKQMMLKKYAAFAGVPYDSARGELVTAFNGRKCVFVESDSNHSIVEPHVFLLCVSVARQSSVEEKVKVILNTVIDQIRGIPFVLVGTQIEKRLEAITQLNGHGEVGCLPMPLHLAESFAKQIGASKYIECSETTGEGLDEVFEEAFDVGHAYVIERQKGSHRRKSLMTAAHMKRQLMVIAPVVPPHQIAGGIPMYTFAAPEPYNLTPVVQPSKKPAVKEHKNQKKPHRSSSHQSSTTEEST</sequence>
<evidence type="ECO:0000313" key="5">
    <source>
        <dbReference type="Proteomes" id="UP000271162"/>
    </source>
</evidence>
<feature type="compositionally biased region" description="Low complexity" evidence="3">
    <location>
        <begin position="253"/>
        <end position="263"/>
    </location>
</feature>
<evidence type="ECO:0000256" key="1">
    <source>
        <dbReference type="ARBA" id="ARBA00022741"/>
    </source>
</evidence>
<dbReference type="GO" id="GO:0005525">
    <property type="term" value="F:GTP binding"/>
    <property type="evidence" value="ECO:0007669"/>
    <property type="project" value="UniProtKB-KW"/>
</dbReference>
<proteinExistence type="predicted"/>
<accession>A0A0N4XUY7</accession>
<dbReference type="GO" id="GO:0003924">
    <property type="term" value="F:GTPase activity"/>
    <property type="evidence" value="ECO:0007669"/>
    <property type="project" value="InterPro"/>
</dbReference>
<dbReference type="SUPFAM" id="SSF52540">
    <property type="entry name" value="P-loop containing nucleoside triphosphate hydrolases"/>
    <property type="match status" value="1"/>
</dbReference>
<feature type="compositionally biased region" description="Basic residues" evidence="3">
    <location>
        <begin position="243"/>
        <end position="252"/>
    </location>
</feature>
<keyword evidence="2" id="KW-0342">GTP-binding</keyword>
<evidence type="ECO:0000256" key="3">
    <source>
        <dbReference type="SAM" id="MobiDB-lite"/>
    </source>
</evidence>
<evidence type="ECO:0000256" key="2">
    <source>
        <dbReference type="ARBA" id="ARBA00023134"/>
    </source>
</evidence>
<evidence type="ECO:0000313" key="6">
    <source>
        <dbReference type="WBParaSite" id="NBR_0000656301-mRNA-1"/>
    </source>
</evidence>
<evidence type="ECO:0000313" key="4">
    <source>
        <dbReference type="EMBL" id="VDL70153.1"/>
    </source>
</evidence>
<reference evidence="4 5" key="2">
    <citation type="submission" date="2018-11" db="EMBL/GenBank/DDBJ databases">
        <authorList>
            <consortium name="Pathogen Informatics"/>
        </authorList>
    </citation>
    <scope>NUCLEOTIDE SEQUENCE [LARGE SCALE GENOMIC DNA]</scope>
</reference>
<gene>
    <name evidence="4" type="ORF">NBR_LOCUS6564</name>
</gene>
<protein>
    <submittedName>
        <fullName evidence="6">Ras family protein</fullName>
    </submittedName>
</protein>
<dbReference type="WBParaSite" id="NBR_0000656301-mRNA-1">
    <property type="protein sequence ID" value="NBR_0000656301-mRNA-1"/>
    <property type="gene ID" value="NBR_0000656301"/>
</dbReference>
<dbReference type="Gene3D" id="3.40.50.300">
    <property type="entry name" value="P-loop containing nucleotide triphosphate hydrolases"/>
    <property type="match status" value="1"/>
</dbReference>
<dbReference type="InterPro" id="IPR001806">
    <property type="entry name" value="Small_GTPase"/>
</dbReference>
<dbReference type="PRINTS" id="PR00449">
    <property type="entry name" value="RASTRNSFRMNG"/>
</dbReference>
<dbReference type="AlphaFoldDB" id="A0A0N4XUY7"/>
<dbReference type="SMART" id="SM00174">
    <property type="entry name" value="RHO"/>
    <property type="match status" value="1"/>
</dbReference>
<keyword evidence="5" id="KW-1185">Reference proteome</keyword>
<dbReference type="InterPro" id="IPR003578">
    <property type="entry name" value="Small_GTPase_Rho"/>
</dbReference>
<organism evidence="6">
    <name type="scientific">Nippostrongylus brasiliensis</name>
    <name type="common">Rat hookworm</name>
    <dbReference type="NCBI Taxonomy" id="27835"/>
    <lineage>
        <taxon>Eukaryota</taxon>
        <taxon>Metazoa</taxon>
        <taxon>Ecdysozoa</taxon>
        <taxon>Nematoda</taxon>
        <taxon>Chromadorea</taxon>
        <taxon>Rhabditida</taxon>
        <taxon>Rhabditina</taxon>
        <taxon>Rhabditomorpha</taxon>
        <taxon>Strongyloidea</taxon>
        <taxon>Heligmosomidae</taxon>
        <taxon>Nippostrongylus</taxon>
    </lineage>
</organism>
<dbReference type="Proteomes" id="UP000271162">
    <property type="component" value="Unassembled WGS sequence"/>
</dbReference>
<feature type="region of interest" description="Disordered" evidence="3">
    <location>
        <begin position="228"/>
        <end position="263"/>
    </location>
</feature>
<reference evidence="6" key="1">
    <citation type="submission" date="2017-02" db="UniProtKB">
        <authorList>
            <consortium name="WormBaseParasite"/>
        </authorList>
    </citation>
    <scope>IDENTIFICATION</scope>
</reference>
<dbReference type="Pfam" id="PF00071">
    <property type="entry name" value="Ras"/>
    <property type="match status" value="1"/>
</dbReference>
<dbReference type="InterPro" id="IPR027417">
    <property type="entry name" value="P-loop_NTPase"/>
</dbReference>
<dbReference type="OMA" id="NAYVMEK"/>
<keyword evidence="1" id="KW-0547">Nucleotide-binding</keyword>